<gene>
    <name evidence="1" type="ORF">E8M01_34170</name>
</gene>
<dbReference type="Pfam" id="PF03860">
    <property type="entry name" value="Csp"/>
    <property type="match status" value="1"/>
</dbReference>
<dbReference type="RefSeq" id="WP_136964252.1">
    <property type="nucleotide sequence ID" value="NZ_CP039690.1"/>
</dbReference>
<protein>
    <recommendedName>
        <fullName evidence="3">Four-helix bundle copper-binding protein</fullName>
    </recommendedName>
</protein>
<proteinExistence type="predicted"/>
<dbReference type="AlphaFoldDB" id="A0A4D7BM76"/>
<name>A0A4D7BM76_9HYPH</name>
<dbReference type="KEGG" id="pstg:E8M01_34170"/>
<dbReference type="EMBL" id="CP039690">
    <property type="protein sequence ID" value="QCI68837.1"/>
    <property type="molecule type" value="Genomic_DNA"/>
</dbReference>
<dbReference type="Gene3D" id="1.20.1270.360">
    <property type="match status" value="1"/>
</dbReference>
<reference evidence="1 2" key="1">
    <citation type="submission" date="2019-04" db="EMBL/GenBank/DDBJ databases">
        <title>Phreatobacter aquaticus sp. nov.</title>
        <authorList>
            <person name="Choi A."/>
        </authorList>
    </citation>
    <scope>NUCLEOTIDE SEQUENCE [LARGE SCALE GENOMIC DNA]</scope>
    <source>
        <strain evidence="1 2">KCTC 52518</strain>
    </source>
</reference>
<organism evidence="1 2">
    <name type="scientific">Phreatobacter stygius</name>
    <dbReference type="NCBI Taxonomy" id="1940610"/>
    <lineage>
        <taxon>Bacteria</taxon>
        <taxon>Pseudomonadati</taxon>
        <taxon>Pseudomonadota</taxon>
        <taxon>Alphaproteobacteria</taxon>
        <taxon>Hyphomicrobiales</taxon>
        <taxon>Phreatobacteraceae</taxon>
        <taxon>Phreatobacter</taxon>
    </lineage>
</organism>
<dbReference type="Proteomes" id="UP000298781">
    <property type="component" value="Chromosome"/>
</dbReference>
<evidence type="ECO:0008006" key="3">
    <source>
        <dbReference type="Google" id="ProtNLM"/>
    </source>
</evidence>
<dbReference type="InterPro" id="IPR005560">
    <property type="entry name" value="Csp_YhjQ"/>
</dbReference>
<accession>A0A4D7BM76</accession>
<keyword evidence="2" id="KW-1185">Reference proteome</keyword>
<evidence type="ECO:0000313" key="2">
    <source>
        <dbReference type="Proteomes" id="UP000298781"/>
    </source>
</evidence>
<evidence type="ECO:0000313" key="1">
    <source>
        <dbReference type="EMBL" id="QCI68837.1"/>
    </source>
</evidence>
<sequence>MELKIGTESWLGMTLEAKMLRPTVKSYELSNICFDCFSMTRTAAIKQIIGASPSDYDNVLLQCSELCRRTAQALTMGHRVSPDVLHACAEACALSADYCEARDMDACAIACWETAAAIADEMLGQAPDMMLAAE</sequence>